<gene>
    <name evidence="12" type="ORF">PAL_GLEAN10024354</name>
</gene>
<dbReference type="eggNOG" id="KOG3766">
    <property type="taxonomic scope" value="Eukaryota"/>
</dbReference>
<keyword evidence="6" id="KW-0805">Transcription regulation</keyword>
<dbReference type="STRING" id="9402.L5JXL7"/>
<keyword evidence="3" id="KW-0677">Repeat</keyword>
<evidence type="ECO:0000256" key="11">
    <source>
        <dbReference type="SAM" id="MobiDB-lite"/>
    </source>
</evidence>
<evidence type="ECO:0000256" key="4">
    <source>
        <dbReference type="ARBA" id="ARBA00022771"/>
    </source>
</evidence>
<keyword evidence="2" id="KW-0479">Metal-binding</keyword>
<proteinExistence type="predicted"/>
<sequence length="514" mass="57951">MGMMTAISPDRGGCPQPDTLWSPPPLGFQVGMKLEAVDRMNPSLVCVASVTDVVDSRFLVHFDNWDDTYDYWYWEGPDLAWGCDPSSPYIHPVGWCQKQGKPLTPPQDYPDPDSFCWEKYLEETGASAVPAWAFKVRPPHNFLVNMKLEAVDRRNPALIRVASVEDVEDHRIKLHFDGWSHAYDFWIDADHPDIHPAGWCSKTGHPLQPPLRPREPSSASPGGCPPLSYRSLPHSKTSKYSFHHRKCPTPGCDGSGHVTGKFTAHHCLSGCPLAERNQSRLKAELSDTEASARKRNLSGFSLRKKPRHHGRIGRPPKYRKIPQEDFPTLTTDVMHQSLFMSALSAHPDRSLSVCWEQHCKLLPGVAGISASTVAKWTIDEVFGFVQTLTGCEDQARLFKDEVSKVQMQSGDGEGSLTEMARSRCPHQRCHQLGRALYCPSWVRLVSDHVSGKNSSVDRAQTVLRKEKGILETRFHSLLHSLPSLLFSKLSFTSDGQYIKVYFEWHRYYHLLQGS</sequence>
<feature type="repeat" description="MBT" evidence="9">
    <location>
        <begin position="115"/>
        <end position="210"/>
    </location>
</feature>
<dbReference type="CDD" id="cd20134">
    <property type="entry name" value="MBT_L3MBTL1_rpt2"/>
    <property type="match status" value="1"/>
</dbReference>
<dbReference type="GO" id="GO:0005634">
    <property type="term" value="C:nucleus"/>
    <property type="evidence" value="ECO:0007669"/>
    <property type="project" value="UniProtKB-SubCell"/>
</dbReference>
<evidence type="ECO:0000313" key="13">
    <source>
        <dbReference type="Proteomes" id="UP000010552"/>
    </source>
</evidence>
<evidence type="ECO:0000256" key="7">
    <source>
        <dbReference type="ARBA" id="ARBA00023163"/>
    </source>
</evidence>
<evidence type="ECO:0000256" key="1">
    <source>
        <dbReference type="ARBA" id="ARBA00004123"/>
    </source>
</evidence>
<evidence type="ECO:0000256" key="9">
    <source>
        <dbReference type="PROSITE-ProRule" id="PRU00459"/>
    </source>
</evidence>
<dbReference type="SUPFAM" id="SSF103637">
    <property type="entry name" value="CCHHC domain"/>
    <property type="match status" value="1"/>
</dbReference>
<evidence type="ECO:0000256" key="10">
    <source>
        <dbReference type="PROSITE-ProRule" id="PRU01143"/>
    </source>
</evidence>
<organism evidence="12 13">
    <name type="scientific">Pteropus alecto</name>
    <name type="common">Black flying fox</name>
    <dbReference type="NCBI Taxonomy" id="9402"/>
    <lineage>
        <taxon>Eukaryota</taxon>
        <taxon>Metazoa</taxon>
        <taxon>Chordata</taxon>
        <taxon>Craniata</taxon>
        <taxon>Vertebrata</taxon>
        <taxon>Euteleostomi</taxon>
        <taxon>Mammalia</taxon>
        <taxon>Eutheria</taxon>
        <taxon>Laurasiatheria</taxon>
        <taxon>Chiroptera</taxon>
        <taxon>Yinpterochiroptera</taxon>
        <taxon>Pteropodoidea</taxon>
        <taxon>Pteropodidae</taxon>
        <taxon>Pteropodinae</taxon>
        <taxon>Pteropus</taxon>
    </lineage>
</organism>
<dbReference type="FunFam" id="4.10.320.30:FF:000001">
    <property type="entry name" value="Myelin transcription factor 1-like, a"/>
    <property type="match status" value="1"/>
</dbReference>
<accession>L5JXL7</accession>
<evidence type="ECO:0000313" key="12">
    <source>
        <dbReference type="EMBL" id="ELK04204.1"/>
    </source>
</evidence>
<dbReference type="InterPro" id="IPR002515">
    <property type="entry name" value="Znf_C2H2C"/>
</dbReference>
<dbReference type="CDD" id="cd20137">
    <property type="entry name" value="MBT_L3MBTL1_rpt3"/>
    <property type="match status" value="1"/>
</dbReference>
<dbReference type="PROSITE" id="PS51079">
    <property type="entry name" value="MBT"/>
    <property type="match status" value="2"/>
</dbReference>
<dbReference type="SMART" id="SM00561">
    <property type="entry name" value="MBT"/>
    <property type="match status" value="2"/>
</dbReference>
<dbReference type="InterPro" id="IPR004092">
    <property type="entry name" value="Mbt"/>
</dbReference>
<dbReference type="Pfam" id="PF02820">
    <property type="entry name" value="MBT"/>
    <property type="match status" value="2"/>
</dbReference>
<dbReference type="SUPFAM" id="SSF63748">
    <property type="entry name" value="Tudor/PWWP/MBT"/>
    <property type="match status" value="2"/>
</dbReference>
<dbReference type="GO" id="GO:0008270">
    <property type="term" value="F:zinc ion binding"/>
    <property type="evidence" value="ECO:0007669"/>
    <property type="project" value="UniProtKB-KW"/>
</dbReference>
<dbReference type="Gene3D" id="2.30.30.140">
    <property type="match status" value="2"/>
</dbReference>
<feature type="region of interest" description="Disordered" evidence="11">
    <location>
        <begin position="205"/>
        <end position="230"/>
    </location>
</feature>
<dbReference type="PROSITE" id="PS51802">
    <property type="entry name" value="ZF_CCHHC"/>
    <property type="match status" value="1"/>
</dbReference>
<comment type="subcellular location">
    <subcellularLocation>
        <location evidence="1">Nucleus</location>
    </subcellularLocation>
</comment>
<dbReference type="GO" id="GO:0045892">
    <property type="term" value="P:negative regulation of DNA-templated transcription"/>
    <property type="evidence" value="ECO:0007669"/>
    <property type="project" value="TreeGrafter"/>
</dbReference>
<keyword evidence="8" id="KW-0539">Nucleus</keyword>
<evidence type="ECO:0000256" key="5">
    <source>
        <dbReference type="ARBA" id="ARBA00022833"/>
    </source>
</evidence>
<evidence type="ECO:0000256" key="6">
    <source>
        <dbReference type="ARBA" id="ARBA00023015"/>
    </source>
</evidence>
<dbReference type="GO" id="GO:0042393">
    <property type="term" value="F:histone binding"/>
    <property type="evidence" value="ECO:0007669"/>
    <property type="project" value="TreeGrafter"/>
</dbReference>
<dbReference type="InterPro" id="IPR047362">
    <property type="entry name" value="MBT_L3MBTL1_rpt3"/>
</dbReference>
<keyword evidence="4 10" id="KW-0863">Zinc-finger</keyword>
<evidence type="ECO:0000256" key="3">
    <source>
        <dbReference type="ARBA" id="ARBA00022737"/>
    </source>
</evidence>
<dbReference type="InParanoid" id="L5JXL7"/>
<dbReference type="InterPro" id="IPR050548">
    <property type="entry name" value="PcG_chromatin_remod_factors"/>
</dbReference>
<dbReference type="AlphaFoldDB" id="L5JXL7"/>
<feature type="repeat" description="MBT" evidence="9">
    <location>
        <begin position="1"/>
        <end position="106"/>
    </location>
</feature>
<dbReference type="GO" id="GO:0003682">
    <property type="term" value="F:chromatin binding"/>
    <property type="evidence" value="ECO:0007669"/>
    <property type="project" value="TreeGrafter"/>
</dbReference>
<keyword evidence="5" id="KW-0862">Zinc</keyword>
<dbReference type="PANTHER" id="PTHR12247">
    <property type="entry name" value="POLYCOMB GROUP PROTEIN"/>
    <property type="match status" value="1"/>
</dbReference>
<evidence type="ECO:0000256" key="8">
    <source>
        <dbReference type="ARBA" id="ARBA00023242"/>
    </source>
</evidence>
<dbReference type="Proteomes" id="UP000010552">
    <property type="component" value="Unassembled WGS sequence"/>
</dbReference>
<name>L5JXL7_PTEAL</name>
<feature type="compositionally biased region" description="Basic residues" evidence="11">
    <location>
        <begin position="304"/>
        <end position="320"/>
    </location>
</feature>
<dbReference type="EMBL" id="KB031072">
    <property type="protein sequence ID" value="ELK04204.1"/>
    <property type="molecule type" value="Genomic_DNA"/>
</dbReference>
<dbReference type="PANTHER" id="PTHR12247:SF69">
    <property type="entry name" value="LETHAL(3)MALIGNANT BRAIN TUMOR-LIKE PROTEIN 1"/>
    <property type="match status" value="1"/>
</dbReference>
<reference evidence="13" key="1">
    <citation type="journal article" date="2013" name="Science">
        <title>Comparative analysis of bat genomes provides insight into the evolution of flight and immunity.</title>
        <authorList>
            <person name="Zhang G."/>
            <person name="Cowled C."/>
            <person name="Shi Z."/>
            <person name="Huang Z."/>
            <person name="Bishop-Lilly K.A."/>
            <person name="Fang X."/>
            <person name="Wynne J.W."/>
            <person name="Xiong Z."/>
            <person name="Baker M.L."/>
            <person name="Zhao W."/>
            <person name="Tachedjian M."/>
            <person name="Zhu Y."/>
            <person name="Zhou P."/>
            <person name="Jiang X."/>
            <person name="Ng J."/>
            <person name="Yang L."/>
            <person name="Wu L."/>
            <person name="Xiao J."/>
            <person name="Feng Y."/>
            <person name="Chen Y."/>
            <person name="Sun X."/>
            <person name="Zhang Y."/>
            <person name="Marsh G.A."/>
            <person name="Crameri G."/>
            <person name="Broder C.C."/>
            <person name="Frey K.G."/>
            <person name="Wang L.F."/>
            <person name="Wang J."/>
        </authorList>
    </citation>
    <scope>NUCLEOTIDE SEQUENCE [LARGE SCALE GENOMIC DNA]</scope>
</reference>
<keyword evidence="13" id="KW-1185">Reference proteome</keyword>
<dbReference type="Gene3D" id="4.10.320.30">
    <property type="match status" value="1"/>
</dbReference>
<keyword evidence="7" id="KW-0804">Transcription</keyword>
<dbReference type="InterPro" id="IPR036060">
    <property type="entry name" value="Znf_C2H2C_sf"/>
</dbReference>
<dbReference type="Pfam" id="PF01530">
    <property type="entry name" value="zf-C2HC"/>
    <property type="match status" value="1"/>
</dbReference>
<evidence type="ECO:0000256" key="2">
    <source>
        <dbReference type="ARBA" id="ARBA00022723"/>
    </source>
</evidence>
<feature type="region of interest" description="Disordered" evidence="11">
    <location>
        <begin position="304"/>
        <end position="323"/>
    </location>
</feature>
<protein>
    <submittedName>
        <fullName evidence="12">Lethal(3)malignant brain tumor-like protein</fullName>
    </submittedName>
</protein>
<dbReference type="FunFam" id="2.30.30.140:FF:000025">
    <property type="entry name" value="Lethal(3)malignant brain tumor-like protein 1"/>
    <property type="match status" value="1"/>
</dbReference>